<dbReference type="PANTHER" id="PTHR43020">
    <property type="entry name" value="CDK5 REGULATORY SUBUNIT-ASSOCIATED PROTEIN 1"/>
    <property type="match status" value="1"/>
</dbReference>
<evidence type="ECO:0000313" key="1">
    <source>
        <dbReference type="EMBL" id="KAK3266425.1"/>
    </source>
</evidence>
<name>A0AAE0FV38_9CHLO</name>
<evidence type="ECO:0000313" key="2">
    <source>
        <dbReference type="Proteomes" id="UP001190700"/>
    </source>
</evidence>
<gene>
    <name evidence="1" type="ORF">CYMTET_24950</name>
</gene>
<organism evidence="1 2">
    <name type="scientific">Cymbomonas tetramitiformis</name>
    <dbReference type="NCBI Taxonomy" id="36881"/>
    <lineage>
        <taxon>Eukaryota</taxon>
        <taxon>Viridiplantae</taxon>
        <taxon>Chlorophyta</taxon>
        <taxon>Pyramimonadophyceae</taxon>
        <taxon>Pyramimonadales</taxon>
        <taxon>Pyramimonadaceae</taxon>
        <taxon>Cymbomonas</taxon>
    </lineage>
</organism>
<reference evidence="1 2" key="1">
    <citation type="journal article" date="2015" name="Genome Biol. Evol.">
        <title>Comparative Genomics of a Bacterivorous Green Alga Reveals Evolutionary Causalities and Consequences of Phago-Mixotrophic Mode of Nutrition.</title>
        <authorList>
            <person name="Burns J.A."/>
            <person name="Paasch A."/>
            <person name="Narechania A."/>
            <person name="Kim E."/>
        </authorList>
    </citation>
    <scope>NUCLEOTIDE SEQUENCE [LARGE SCALE GENOMIC DNA]</scope>
    <source>
        <strain evidence="1 2">PLY_AMNH</strain>
    </source>
</reference>
<dbReference type="GO" id="GO:0005829">
    <property type="term" value="C:cytosol"/>
    <property type="evidence" value="ECO:0007669"/>
    <property type="project" value="TreeGrafter"/>
</dbReference>
<dbReference type="PANTHER" id="PTHR43020:SF2">
    <property type="entry name" value="MITOCHONDRIAL TRNA METHYLTHIOTRANSFERASE CDK5RAP1"/>
    <property type="match status" value="1"/>
</dbReference>
<dbReference type="GO" id="GO:0005739">
    <property type="term" value="C:mitochondrion"/>
    <property type="evidence" value="ECO:0007669"/>
    <property type="project" value="TreeGrafter"/>
</dbReference>
<keyword evidence="2" id="KW-1185">Reference proteome</keyword>
<proteinExistence type="predicted"/>
<comment type="caution">
    <text evidence="1">The sequence shown here is derived from an EMBL/GenBank/DDBJ whole genome shotgun (WGS) entry which is preliminary data.</text>
</comment>
<dbReference type="AlphaFoldDB" id="A0AAE0FV38"/>
<dbReference type="Proteomes" id="UP001190700">
    <property type="component" value="Unassembled WGS sequence"/>
</dbReference>
<accession>A0AAE0FV38</accession>
<sequence length="122" mass="13272">MEVKLRRLQEVNATFREGLQQLSQAEVGRVHVVLVEGDAKRAGTGMAGRTDTGRRVIIPEAPVPAVYHANSEGTQRGSETLVQLCPGDYLAFLVCSCPSCLHHRIEKTHTDGSTTCWGNLVS</sequence>
<protein>
    <submittedName>
        <fullName evidence="1">Uncharacterized protein</fullName>
    </submittedName>
</protein>
<dbReference type="GO" id="GO:0035597">
    <property type="term" value="F:tRNA-2-methylthio-N(6)-dimethylallyladenosine(37) synthase activity"/>
    <property type="evidence" value="ECO:0007669"/>
    <property type="project" value="TreeGrafter"/>
</dbReference>
<dbReference type="EMBL" id="LGRX02013104">
    <property type="protein sequence ID" value="KAK3266425.1"/>
    <property type="molecule type" value="Genomic_DNA"/>
</dbReference>